<dbReference type="Pfam" id="PF05048">
    <property type="entry name" value="NosD"/>
    <property type="match status" value="1"/>
</dbReference>
<dbReference type="Proteomes" id="UP001596106">
    <property type="component" value="Unassembled WGS sequence"/>
</dbReference>
<keyword evidence="4" id="KW-1185">Reference proteome</keyword>
<comment type="caution">
    <text evidence="3">The sequence shown here is derived from an EMBL/GenBank/DDBJ whole genome shotgun (WGS) entry which is preliminary data.</text>
</comment>
<dbReference type="Gene3D" id="2.160.20.10">
    <property type="entry name" value="Single-stranded right-handed beta-helix, Pectin lyase-like"/>
    <property type="match status" value="2"/>
</dbReference>
<dbReference type="EMBL" id="JBHSMA010000003">
    <property type="protein sequence ID" value="MFC5410293.1"/>
    <property type="molecule type" value="Genomic_DNA"/>
</dbReference>
<dbReference type="InterPro" id="IPR012334">
    <property type="entry name" value="Pectin_lyas_fold"/>
</dbReference>
<protein>
    <submittedName>
        <fullName evidence="3">Right-handed parallel beta-helix repeat-containing protein</fullName>
    </submittedName>
</protein>
<feature type="domain" description="Periplasmic copper-binding protein NosD beta helix" evidence="2">
    <location>
        <begin position="343"/>
        <end position="461"/>
    </location>
</feature>
<evidence type="ECO:0000313" key="4">
    <source>
        <dbReference type="Proteomes" id="UP001596106"/>
    </source>
</evidence>
<dbReference type="InterPro" id="IPR006626">
    <property type="entry name" value="PbH1"/>
</dbReference>
<dbReference type="InterPro" id="IPR011050">
    <property type="entry name" value="Pectin_lyase_fold/virulence"/>
</dbReference>
<reference evidence="4" key="1">
    <citation type="journal article" date="2019" name="Int. J. Syst. Evol. Microbiol.">
        <title>The Global Catalogue of Microorganisms (GCM) 10K type strain sequencing project: providing services to taxonomists for standard genome sequencing and annotation.</title>
        <authorList>
            <consortium name="The Broad Institute Genomics Platform"/>
            <consortium name="The Broad Institute Genome Sequencing Center for Infectious Disease"/>
            <person name="Wu L."/>
            <person name="Ma J."/>
        </authorList>
    </citation>
    <scope>NUCLEOTIDE SEQUENCE [LARGE SCALE GENOMIC DNA]</scope>
    <source>
        <strain evidence="4">CCUG 55250</strain>
    </source>
</reference>
<evidence type="ECO:0000256" key="1">
    <source>
        <dbReference type="SAM" id="SignalP"/>
    </source>
</evidence>
<dbReference type="SMART" id="SM00710">
    <property type="entry name" value="PbH1"/>
    <property type="match status" value="6"/>
</dbReference>
<evidence type="ECO:0000313" key="3">
    <source>
        <dbReference type="EMBL" id="MFC5410293.1"/>
    </source>
</evidence>
<sequence length="564" mass="61433">MKRLLAILFFLNLGTQVFGQSFSLSAYKPVADGKTDDTPAFQRLFTAVAKAGGGTVTIPVGNYFLKGDVSIPVSSNTTVSAYGARFFLPKVLGDQARIVAFSGADIQNFSWFGGYFEGYCFDHRNPPNTWEPNVTTRMILITTTAKGKTDNLLFRDIQSSKIAGAVVTVLGLHREGSESEVVNFATNVTVENCTLLESGKFMWDYGLLWQILVWPEDYTPADIAMAKKYFRNDVIRSGVSMADGTTEVRVANTQRTIPVSQQDSPAQTVCFYGDKLPANILRGRKYYVVNSAADHLQVSETFGGKPIAFSGSAGPETKLIYNLQSAFFGLYAPLGAGPGKGCIDLVACKNTRITGCKISALGDAMHIHSSHNNVFSNNQILGARMGAFFLAEYCKNSTITGNTVDGTNGSRIVSIERSNEDVTVIGNTFRNGGRGSWINQPKNLLIQGNVFINNTTKCEQDPWHGRRSFHTGEWESYPEIYFTTWQAGGKYGPVILKDNIFETGPQAKAAIEFLPNGYDVIVEGNMFKGTTGKILVGDQTEIAVGQNRGATVEKAKPGTRIGNN</sequence>
<feature type="chain" id="PRO_5046871606" evidence="1">
    <location>
        <begin position="20"/>
        <end position="564"/>
    </location>
</feature>
<dbReference type="InterPro" id="IPR007742">
    <property type="entry name" value="NosD_dom"/>
</dbReference>
<feature type="signal peptide" evidence="1">
    <location>
        <begin position="1"/>
        <end position="19"/>
    </location>
</feature>
<name>A0ABW0IAB3_9BACT</name>
<accession>A0ABW0IAB3</accession>
<dbReference type="RefSeq" id="WP_379845590.1">
    <property type="nucleotide sequence ID" value="NZ_JBHSMA010000003.1"/>
</dbReference>
<organism evidence="3 4">
    <name type="scientific">Larkinella bovis</name>
    <dbReference type="NCBI Taxonomy" id="683041"/>
    <lineage>
        <taxon>Bacteria</taxon>
        <taxon>Pseudomonadati</taxon>
        <taxon>Bacteroidota</taxon>
        <taxon>Cytophagia</taxon>
        <taxon>Cytophagales</taxon>
        <taxon>Spirosomataceae</taxon>
        <taxon>Larkinella</taxon>
    </lineage>
</organism>
<evidence type="ECO:0000259" key="2">
    <source>
        <dbReference type="Pfam" id="PF05048"/>
    </source>
</evidence>
<keyword evidence="1" id="KW-0732">Signal</keyword>
<proteinExistence type="predicted"/>
<dbReference type="SUPFAM" id="SSF51126">
    <property type="entry name" value="Pectin lyase-like"/>
    <property type="match status" value="1"/>
</dbReference>
<gene>
    <name evidence="3" type="ORF">ACFPMF_13285</name>
</gene>